<reference evidence="2" key="1">
    <citation type="submission" date="2017-09" db="EMBL/GenBank/DDBJ databases">
        <title>Depth-based differentiation of microbial function through sediment-hosted aquifers and enrichment of novel symbionts in the deep terrestrial subsurface.</title>
        <authorList>
            <person name="Probst A.J."/>
            <person name="Ladd B."/>
            <person name="Jarett J.K."/>
            <person name="Geller-Mcgrath D.E."/>
            <person name="Sieber C.M.K."/>
            <person name="Emerson J.B."/>
            <person name="Anantharaman K."/>
            <person name="Thomas B.C."/>
            <person name="Malmstrom R."/>
            <person name="Stieglmeier M."/>
            <person name="Klingl A."/>
            <person name="Woyke T."/>
            <person name="Ryan C.M."/>
            <person name="Banfield J.F."/>
        </authorList>
    </citation>
    <scope>NUCLEOTIDE SEQUENCE [LARGE SCALE GENOMIC DNA]</scope>
</reference>
<gene>
    <name evidence="1" type="ORF">COT86_01595</name>
</gene>
<protein>
    <submittedName>
        <fullName evidence="1">Uncharacterized protein</fullName>
    </submittedName>
</protein>
<dbReference type="EMBL" id="PFAE01000025">
    <property type="protein sequence ID" value="PIR99871.1"/>
    <property type="molecule type" value="Genomic_DNA"/>
</dbReference>
<evidence type="ECO:0000313" key="1">
    <source>
        <dbReference type="EMBL" id="PIR99871.1"/>
    </source>
</evidence>
<accession>A0A2H0VL99</accession>
<sequence>MRIGQEGCSWLEPFSKFVNSAILAQKIARKGSRDEELRSIVQNIGSNLFLKDKQIMVEWEKPFRILSTYASAKPQVPSRELRACVPQKPG</sequence>
<comment type="caution">
    <text evidence="1">The sequence shown here is derived from an EMBL/GenBank/DDBJ whole genome shotgun (WGS) entry which is preliminary data.</text>
</comment>
<dbReference type="AlphaFoldDB" id="A0A2H0VL99"/>
<dbReference type="Proteomes" id="UP000230730">
    <property type="component" value="Unassembled WGS sequence"/>
</dbReference>
<evidence type="ECO:0000313" key="2">
    <source>
        <dbReference type="Proteomes" id="UP000230730"/>
    </source>
</evidence>
<proteinExistence type="predicted"/>
<organism evidence="1 2">
    <name type="scientific">Candidatus Collierbacteria bacterium CG10_big_fil_rev_8_21_14_0_10_43_36</name>
    <dbReference type="NCBI Taxonomy" id="1974534"/>
    <lineage>
        <taxon>Bacteria</taxon>
        <taxon>Candidatus Collieribacteriota</taxon>
    </lineage>
</organism>
<name>A0A2H0VL99_9BACT</name>